<protein>
    <submittedName>
        <fullName evidence="1">Uncharacterized protein</fullName>
    </submittedName>
</protein>
<evidence type="ECO:0000313" key="2">
    <source>
        <dbReference type="Proteomes" id="UP001294444"/>
    </source>
</evidence>
<accession>A0AAJ4XI52</accession>
<comment type="caution">
    <text evidence="1">The sequence shown here is derived from an EMBL/GenBank/DDBJ whole genome shotgun (WGS) entry which is preliminary data.</text>
</comment>
<proteinExistence type="predicted"/>
<dbReference type="EMBL" id="OAPG01000002">
    <property type="protein sequence ID" value="SNX82416.1"/>
    <property type="molecule type" value="Genomic_DNA"/>
</dbReference>
<name>A0AAJ4XI52_9BASI</name>
<evidence type="ECO:0000313" key="1">
    <source>
        <dbReference type="EMBL" id="SNX82416.1"/>
    </source>
</evidence>
<reference evidence="1" key="1">
    <citation type="submission" date="2023-10" db="EMBL/GenBank/DDBJ databases">
        <authorList>
            <person name="Guldener U."/>
        </authorList>
    </citation>
    <scope>NUCLEOTIDE SEQUENCE</scope>
    <source>
        <strain evidence="1">Mp4</strain>
    </source>
</reference>
<gene>
    <name evidence="1" type="ORF">MEPE_01122</name>
</gene>
<organism evidence="1 2">
    <name type="scientific">Melanopsichium pennsylvanicum</name>
    <dbReference type="NCBI Taxonomy" id="63383"/>
    <lineage>
        <taxon>Eukaryota</taxon>
        <taxon>Fungi</taxon>
        <taxon>Dikarya</taxon>
        <taxon>Basidiomycota</taxon>
        <taxon>Ustilaginomycotina</taxon>
        <taxon>Ustilaginomycetes</taxon>
        <taxon>Ustilaginales</taxon>
        <taxon>Ustilaginaceae</taxon>
        <taxon>Melanopsichium</taxon>
    </lineage>
</organism>
<dbReference type="AlphaFoldDB" id="A0AAJ4XI52"/>
<keyword evidence="2" id="KW-1185">Reference proteome</keyword>
<dbReference type="Proteomes" id="UP001294444">
    <property type="component" value="Unassembled WGS sequence"/>
</dbReference>
<sequence length="105" mass="11085">MAAAIIRRAFTTRSAIRAPPAPASSTLPLSTSAATFSAVSPRRVAMLPKASEPNATPASVSHVSTNALFQDVFPQVGSISVPGEQPNVSNLNYDFSWTLNIIFII</sequence>